<evidence type="ECO:0000313" key="1">
    <source>
        <dbReference type="EMBL" id="UZA02788.1"/>
    </source>
</evidence>
<dbReference type="Proteomes" id="UP001163632">
    <property type="component" value="Chromosome"/>
</dbReference>
<sequence>MAFMLLGDLYNQNLFRYRMIYPIELQAFARLGGLEPPALPLSLECNLNGIYTTVTILLNFIKNARIFL</sequence>
<protein>
    <submittedName>
        <fullName evidence="2">Uncharacterized protein</fullName>
    </submittedName>
</protein>
<dbReference type="AlphaFoldDB" id="A0AAQ2SZE8"/>
<dbReference type="RefSeq" id="WP_112741774.1">
    <property type="nucleotide sequence ID" value="NZ_CP030241.1"/>
</dbReference>
<dbReference type="EMBL" id="CP087830">
    <property type="protein sequence ID" value="UZA02788.1"/>
    <property type="molecule type" value="Genomic_DNA"/>
</dbReference>
<evidence type="ECO:0000313" key="4">
    <source>
        <dbReference type="Proteomes" id="UP001163632"/>
    </source>
</evidence>
<dbReference type="GeneID" id="77187589"/>
<reference evidence="2 3" key="1">
    <citation type="journal article" date="2022" name="BMC Microbiol.">
        <title>Whole genome sequencing of Moraxella bovis strains from North America reveals two genotypes with different genetic determinants.</title>
        <authorList>
            <person name="Wynn E.L."/>
            <person name="Hille M.M."/>
            <person name="Loy J.D."/>
            <person name="Schuller G."/>
            <person name="Kuhn K.L."/>
            <person name="Dickey A.M."/>
            <person name="Bono J.L."/>
            <person name="Clawson M.L."/>
        </authorList>
    </citation>
    <scope>NUCLEOTIDE SEQUENCE [LARGE SCALE GENOMIC DNA]</scope>
    <source>
        <strain evidence="1">SAM102599</strain>
        <strain evidence="2 3">SAM57978</strain>
    </source>
</reference>
<dbReference type="Proteomes" id="UP001163283">
    <property type="component" value="Chromosome"/>
</dbReference>
<keyword evidence="4" id="KW-1185">Reference proteome</keyword>
<organism evidence="2 3">
    <name type="scientific">Moraxella bovis</name>
    <dbReference type="NCBI Taxonomy" id="476"/>
    <lineage>
        <taxon>Bacteria</taxon>
        <taxon>Pseudomonadati</taxon>
        <taxon>Pseudomonadota</taxon>
        <taxon>Gammaproteobacteria</taxon>
        <taxon>Moraxellales</taxon>
        <taxon>Moraxellaceae</taxon>
        <taxon>Moraxella</taxon>
    </lineage>
</organism>
<dbReference type="EMBL" id="CP087781">
    <property type="protein sequence ID" value="UZA52015.1"/>
    <property type="molecule type" value="Genomic_DNA"/>
</dbReference>
<evidence type="ECO:0000313" key="3">
    <source>
        <dbReference type="Proteomes" id="UP001163283"/>
    </source>
</evidence>
<proteinExistence type="predicted"/>
<name>A0AAQ2SZE8_MORBO</name>
<gene>
    <name evidence="1" type="ORF">LP092_12725</name>
    <name evidence="2" type="ORF">LP129_02295</name>
</gene>
<evidence type="ECO:0000313" key="2">
    <source>
        <dbReference type="EMBL" id="UZA52015.1"/>
    </source>
</evidence>
<dbReference type="KEGG" id="mboi:DQF64_01875"/>
<accession>A0AAQ2SZE8</accession>